<sequence>MFCISLLAFILYIELSIGQIYKCSILNYFFIMFVDSLIQKVVELYYFRQHKLGSVSQSEFLWS</sequence>
<feature type="signal peptide" evidence="1">
    <location>
        <begin position="1"/>
        <end position="18"/>
    </location>
</feature>
<dbReference type="EMBL" id="KQ420800">
    <property type="protein sequence ID" value="KOF79297.1"/>
    <property type="molecule type" value="Genomic_DNA"/>
</dbReference>
<name>A0A0L8GQY3_OCTBM</name>
<accession>A0A0L8GQY3</accession>
<proteinExistence type="predicted"/>
<keyword evidence="1" id="KW-0732">Signal</keyword>
<gene>
    <name evidence="2" type="ORF">OCBIM_22029682mg</name>
</gene>
<feature type="chain" id="PRO_5005583247" evidence="1">
    <location>
        <begin position="19"/>
        <end position="63"/>
    </location>
</feature>
<dbReference type="AlphaFoldDB" id="A0A0L8GQY3"/>
<evidence type="ECO:0000313" key="2">
    <source>
        <dbReference type="EMBL" id="KOF79297.1"/>
    </source>
</evidence>
<reference evidence="2" key="1">
    <citation type="submission" date="2015-07" db="EMBL/GenBank/DDBJ databases">
        <title>MeaNS - Measles Nucleotide Surveillance Program.</title>
        <authorList>
            <person name="Tran T."/>
            <person name="Druce J."/>
        </authorList>
    </citation>
    <scope>NUCLEOTIDE SEQUENCE</scope>
    <source>
        <strain evidence="2">UCB-OBI-ISO-001</strain>
        <tissue evidence="2">Gonad</tissue>
    </source>
</reference>
<evidence type="ECO:0000256" key="1">
    <source>
        <dbReference type="SAM" id="SignalP"/>
    </source>
</evidence>
<protein>
    <submittedName>
        <fullName evidence="2">Uncharacterized protein</fullName>
    </submittedName>
</protein>
<organism evidence="2">
    <name type="scientific">Octopus bimaculoides</name>
    <name type="common">California two-spotted octopus</name>
    <dbReference type="NCBI Taxonomy" id="37653"/>
    <lineage>
        <taxon>Eukaryota</taxon>
        <taxon>Metazoa</taxon>
        <taxon>Spiralia</taxon>
        <taxon>Lophotrochozoa</taxon>
        <taxon>Mollusca</taxon>
        <taxon>Cephalopoda</taxon>
        <taxon>Coleoidea</taxon>
        <taxon>Octopodiformes</taxon>
        <taxon>Octopoda</taxon>
        <taxon>Incirrata</taxon>
        <taxon>Octopodidae</taxon>
        <taxon>Octopus</taxon>
    </lineage>
</organism>